<dbReference type="RefSeq" id="WP_184217289.1">
    <property type="nucleotide sequence ID" value="NZ_JACHMD010000001.1"/>
</dbReference>
<evidence type="ECO:0000313" key="2">
    <source>
        <dbReference type="EMBL" id="MBB4667104.1"/>
    </source>
</evidence>
<evidence type="ECO:0000256" key="1">
    <source>
        <dbReference type="SAM" id="MobiDB-lite"/>
    </source>
</evidence>
<dbReference type="Proteomes" id="UP000573729">
    <property type="component" value="Unassembled WGS sequence"/>
</dbReference>
<keyword evidence="3" id="KW-1185">Reference proteome</keyword>
<accession>A0A7W7FL68</accession>
<gene>
    <name evidence="2" type="ORF">BKA24_001813</name>
</gene>
<proteinExistence type="predicted"/>
<dbReference type="AlphaFoldDB" id="A0A7W7FL68"/>
<sequence length="71" mass="7627">MEARDDEREALRSDIADEISGVQVGTGYESTTIGITAALEAADLLIAAGYRKHPEPEITEAERRPNAAASR</sequence>
<feature type="region of interest" description="Disordered" evidence="1">
    <location>
        <begin position="52"/>
        <end position="71"/>
    </location>
</feature>
<dbReference type="EMBL" id="JACHMD010000001">
    <property type="protein sequence ID" value="MBB4667104.1"/>
    <property type="molecule type" value="Genomic_DNA"/>
</dbReference>
<name>A0A7W7FL68_9MICO</name>
<comment type="caution">
    <text evidence="2">The sequence shown here is derived from an EMBL/GenBank/DDBJ whole genome shotgun (WGS) entry which is preliminary data.</text>
</comment>
<organism evidence="2 3">
    <name type="scientific">Microbacterium marinum</name>
    <dbReference type="NCBI Taxonomy" id="421115"/>
    <lineage>
        <taxon>Bacteria</taxon>
        <taxon>Bacillati</taxon>
        <taxon>Actinomycetota</taxon>
        <taxon>Actinomycetes</taxon>
        <taxon>Micrococcales</taxon>
        <taxon>Microbacteriaceae</taxon>
        <taxon>Microbacterium</taxon>
    </lineage>
</organism>
<feature type="compositionally biased region" description="Basic and acidic residues" evidence="1">
    <location>
        <begin position="52"/>
        <end position="65"/>
    </location>
</feature>
<evidence type="ECO:0000313" key="3">
    <source>
        <dbReference type="Proteomes" id="UP000573729"/>
    </source>
</evidence>
<protein>
    <submittedName>
        <fullName evidence="2">Uncharacterized protein</fullName>
    </submittedName>
</protein>
<reference evidence="2 3" key="1">
    <citation type="submission" date="2020-08" db="EMBL/GenBank/DDBJ databases">
        <title>Sequencing the genomes of 1000 actinobacteria strains.</title>
        <authorList>
            <person name="Klenk H.-P."/>
        </authorList>
    </citation>
    <scope>NUCLEOTIDE SEQUENCE [LARGE SCALE GENOMIC DNA]</scope>
    <source>
        <strain evidence="2 3">DSM 24947</strain>
    </source>
</reference>